<dbReference type="NCBIfam" id="TIGR02727">
    <property type="entry name" value="MTHFS_bact"/>
    <property type="match status" value="1"/>
</dbReference>
<dbReference type="InterPro" id="IPR002698">
    <property type="entry name" value="FTHF_cligase"/>
</dbReference>
<keyword evidence="4" id="KW-0479">Metal-binding</keyword>
<evidence type="ECO:0000256" key="2">
    <source>
        <dbReference type="ARBA" id="ARBA00022741"/>
    </source>
</evidence>
<reference evidence="5 6" key="1">
    <citation type="submission" date="2018-07" db="EMBL/GenBank/DDBJ databases">
        <title>Campylobacter zealandensis sp. nov., isolated from birds and water in New Zealand.</title>
        <authorList>
            <person name="Wilkinson D.A."/>
            <person name="Biggs P.J."/>
            <person name="French N.P."/>
            <person name="Midwinter A.C."/>
        </authorList>
    </citation>
    <scope>NUCLEOTIDE SEQUENCE [LARGE SCALE GENOMIC DNA]</scope>
    <source>
        <strain evidence="5 6">B423b</strain>
    </source>
</reference>
<accession>A0A4Q9JVA8</accession>
<dbReference type="OrthoDB" id="9801938at2"/>
<comment type="cofactor">
    <cofactor evidence="4">
        <name>Mg(2+)</name>
        <dbReference type="ChEBI" id="CHEBI:18420"/>
    </cofactor>
</comment>
<dbReference type="InterPro" id="IPR037171">
    <property type="entry name" value="NagB/RpiA_transferase-like"/>
</dbReference>
<dbReference type="PANTHER" id="PTHR23407:SF1">
    <property type="entry name" value="5-FORMYLTETRAHYDROFOLATE CYCLO-LIGASE"/>
    <property type="match status" value="1"/>
</dbReference>
<proteinExistence type="inferred from homology"/>
<name>A0A4Q9JVA8_9BACT</name>
<evidence type="ECO:0000256" key="4">
    <source>
        <dbReference type="RuleBase" id="RU361279"/>
    </source>
</evidence>
<dbReference type="Proteomes" id="UP000292583">
    <property type="component" value="Unassembled WGS sequence"/>
</dbReference>
<evidence type="ECO:0000256" key="3">
    <source>
        <dbReference type="ARBA" id="ARBA00022840"/>
    </source>
</evidence>
<dbReference type="GO" id="GO:0035999">
    <property type="term" value="P:tetrahydrofolate interconversion"/>
    <property type="evidence" value="ECO:0007669"/>
    <property type="project" value="TreeGrafter"/>
</dbReference>
<keyword evidence="5" id="KW-0436">Ligase</keyword>
<dbReference type="RefSeq" id="WP_131163479.1">
    <property type="nucleotide sequence ID" value="NZ_CP076657.1"/>
</dbReference>
<evidence type="ECO:0000313" key="5">
    <source>
        <dbReference type="EMBL" id="TBR79929.1"/>
    </source>
</evidence>
<keyword evidence="3 4" id="KW-0067">ATP-binding</keyword>
<dbReference type="InterPro" id="IPR024185">
    <property type="entry name" value="FTHF_cligase-like_sf"/>
</dbReference>
<dbReference type="EMBL" id="QPGR01000012">
    <property type="protein sequence ID" value="TBR79929.1"/>
    <property type="molecule type" value="Genomic_DNA"/>
</dbReference>
<gene>
    <name evidence="5" type="ORF">DU473_06375</name>
</gene>
<dbReference type="Pfam" id="PF01812">
    <property type="entry name" value="5-FTHF_cyc-lig"/>
    <property type="match status" value="1"/>
</dbReference>
<protein>
    <recommendedName>
        <fullName evidence="4">5-formyltetrahydrofolate cyclo-ligase</fullName>
        <ecNumber evidence="4">6.3.3.2</ecNumber>
    </recommendedName>
</protein>
<dbReference type="GO" id="GO:0046872">
    <property type="term" value="F:metal ion binding"/>
    <property type="evidence" value="ECO:0007669"/>
    <property type="project" value="UniProtKB-KW"/>
</dbReference>
<dbReference type="Gene3D" id="3.40.50.10420">
    <property type="entry name" value="NagB/RpiA/CoA transferase-like"/>
    <property type="match status" value="1"/>
</dbReference>
<keyword evidence="6" id="KW-1185">Reference proteome</keyword>
<keyword evidence="2 4" id="KW-0547">Nucleotide-binding</keyword>
<dbReference type="AlphaFoldDB" id="A0A4Q9JVA8"/>
<dbReference type="PANTHER" id="PTHR23407">
    <property type="entry name" value="ATPASE INHIBITOR/5-FORMYLTETRAHYDROFOLATE CYCLO-LIGASE"/>
    <property type="match status" value="1"/>
</dbReference>
<comment type="caution">
    <text evidence="5">The sequence shown here is derived from an EMBL/GenBank/DDBJ whole genome shotgun (WGS) entry which is preliminary data.</text>
</comment>
<evidence type="ECO:0000256" key="1">
    <source>
        <dbReference type="ARBA" id="ARBA00010638"/>
    </source>
</evidence>
<keyword evidence="4" id="KW-0460">Magnesium</keyword>
<dbReference type="GO" id="GO:0005524">
    <property type="term" value="F:ATP binding"/>
    <property type="evidence" value="ECO:0007669"/>
    <property type="project" value="UniProtKB-KW"/>
</dbReference>
<dbReference type="GO" id="GO:0030272">
    <property type="term" value="F:5-formyltetrahydrofolate cyclo-ligase activity"/>
    <property type="evidence" value="ECO:0007669"/>
    <property type="project" value="UniProtKB-EC"/>
</dbReference>
<dbReference type="EC" id="6.3.3.2" evidence="4"/>
<sequence length="204" mass="24636">MLKNNLRKKSKKILKEYLKFKFKKDFQVFKECLKIIKKNKAKRILLFIPLKSEPNLFKFRRLLNKNCELFVPFMQDKSLKIVKLRLPLKKKNFGVFEPNNSFLKVKKIDLAIIPVVAVDKNLKRIGYGKGFYDRFFYDLGYKPLTIFVQSINMLDNNNITDFYDIKGDFYINPYKKYYRKEIINDNNNCSFYNLNRTWIRIFSC</sequence>
<organism evidence="5 6">
    <name type="scientific">Campylobacter novaezeelandiae</name>
    <dbReference type="NCBI Taxonomy" id="2267891"/>
    <lineage>
        <taxon>Bacteria</taxon>
        <taxon>Pseudomonadati</taxon>
        <taxon>Campylobacterota</taxon>
        <taxon>Epsilonproteobacteria</taxon>
        <taxon>Campylobacterales</taxon>
        <taxon>Campylobacteraceae</taxon>
        <taxon>Campylobacter</taxon>
    </lineage>
</organism>
<comment type="catalytic activity">
    <reaction evidence="4">
        <text>(6S)-5-formyl-5,6,7,8-tetrahydrofolate + ATP = (6R)-5,10-methenyltetrahydrofolate + ADP + phosphate</text>
        <dbReference type="Rhea" id="RHEA:10488"/>
        <dbReference type="ChEBI" id="CHEBI:30616"/>
        <dbReference type="ChEBI" id="CHEBI:43474"/>
        <dbReference type="ChEBI" id="CHEBI:57455"/>
        <dbReference type="ChEBI" id="CHEBI:57457"/>
        <dbReference type="ChEBI" id="CHEBI:456216"/>
        <dbReference type="EC" id="6.3.3.2"/>
    </reaction>
</comment>
<dbReference type="SUPFAM" id="SSF100950">
    <property type="entry name" value="NagB/RpiA/CoA transferase-like"/>
    <property type="match status" value="1"/>
</dbReference>
<comment type="similarity">
    <text evidence="1 4">Belongs to the 5-formyltetrahydrofolate cyclo-ligase family.</text>
</comment>
<dbReference type="GO" id="GO:0009396">
    <property type="term" value="P:folic acid-containing compound biosynthetic process"/>
    <property type="evidence" value="ECO:0007669"/>
    <property type="project" value="TreeGrafter"/>
</dbReference>
<evidence type="ECO:0000313" key="6">
    <source>
        <dbReference type="Proteomes" id="UP000292583"/>
    </source>
</evidence>